<dbReference type="InterPro" id="IPR017946">
    <property type="entry name" value="PLC-like_Pdiesterase_TIM-brl"/>
</dbReference>
<dbReference type="EMBL" id="JH166832">
    <property type="protein sequence ID" value="EHB00232.1"/>
    <property type="molecule type" value="Genomic_DNA"/>
</dbReference>
<organism evidence="2 3">
    <name type="scientific">Heterocephalus glaber</name>
    <name type="common">Naked mole rat</name>
    <dbReference type="NCBI Taxonomy" id="10181"/>
    <lineage>
        <taxon>Eukaryota</taxon>
        <taxon>Metazoa</taxon>
        <taxon>Chordata</taxon>
        <taxon>Craniata</taxon>
        <taxon>Vertebrata</taxon>
        <taxon>Euteleostomi</taxon>
        <taxon>Mammalia</taxon>
        <taxon>Eutheria</taxon>
        <taxon>Euarchontoglires</taxon>
        <taxon>Glires</taxon>
        <taxon>Rodentia</taxon>
        <taxon>Hystricomorpha</taxon>
        <taxon>Bathyergidae</taxon>
        <taxon>Heterocephalus</taxon>
    </lineage>
</organism>
<dbReference type="Proteomes" id="UP000006813">
    <property type="component" value="Unassembled WGS sequence"/>
</dbReference>
<evidence type="ECO:0000313" key="2">
    <source>
        <dbReference type="EMBL" id="EHB00232.1"/>
    </source>
</evidence>
<gene>
    <name evidence="2" type="ORF">GW7_07055</name>
</gene>
<sequence length="339" mass="36275">MLTEISERLQQHPRKVLVVACRNFKGLGEDLHEYLEVPTLLQLWASGQQVLLSYEDEATVARHPELWPGIPYWWGDQVKSQALIRYLETMKSCSRPVFQGPGLSAPGPGHLHFLHCGVHTEGTTGHCQSPVPGAAGVRHARERDVDVLGLYCSPPWALGRPWPRLGLTGHICVSRSSHAGGLFVAGTNLPESLGYILAHPAQSPAKLMLPALPSLSAWVREQSPRPGPSCTNIIAAGDFIGANTFVTDVIGLNRSCCRADGAGRVGTEWTQGQGPRPPPTASAAGPRVSRPRRPVTQVLQLRGAGCGGRSGTQPGPHGDPAGKAHRPGERTRWPAGVLG</sequence>
<name>G5AT71_HETGA</name>
<feature type="compositionally biased region" description="Basic and acidic residues" evidence="1">
    <location>
        <begin position="320"/>
        <end position="332"/>
    </location>
</feature>
<dbReference type="InParanoid" id="G5AT71"/>
<dbReference type="GO" id="GO:0008081">
    <property type="term" value="F:phosphoric diester hydrolase activity"/>
    <property type="evidence" value="ECO:0007669"/>
    <property type="project" value="InterPro"/>
</dbReference>
<evidence type="ECO:0000313" key="3">
    <source>
        <dbReference type="Proteomes" id="UP000006813"/>
    </source>
</evidence>
<protein>
    <submittedName>
        <fullName evidence="2">PI-PLC X domain-containing protein 1</fullName>
    </submittedName>
</protein>
<dbReference type="STRING" id="10181.G5AT71"/>
<accession>G5AT71</accession>
<reference evidence="2 3" key="1">
    <citation type="journal article" date="2011" name="Nature">
        <title>Genome sequencing reveals insights into physiology and longevity of the naked mole rat.</title>
        <authorList>
            <person name="Kim E.B."/>
            <person name="Fang X."/>
            <person name="Fushan A.A."/>
            <person name="Huang Z."/>
            <person name="Lobanov A.V."/>
            <person name="Han L."/>
            <person name="Marino S.M."/>
            <person name="Sun X."/>
            <person name="Turanov A.A."/>
            <person name="Yang P."/>
            <person name="Yim S.H."/>
            <person name="Zhao X."/>
            <person name="Kasaikina M.V."/>
            <person name="Stoletzki N."/>
            <person name="Peng C."/>
            <person name="Polak P."/>
            <person name="Xiong Z."/>
            <person name="Kiezun A."/>
            <person name="Zhu Y."/>
            <person name="Chen Y."/>
            <person name="Kryukov G.V."/>
            <person name="Zhang Q."/>
            <person name="Peshkin L."/>
            <person name="Yang L."/>
            <person name="Bronson R.T."/>
            <person name="Buffenstein R."/>
            <person name="Wang B."/>
            <person name="Han C."/>
            <person name="Li Q."/>
            <person name="Chen L."/>
            <person name="Zhao W."/>
            <person name="Sunyaev S.R."/>
            <person name="Park T.J."/>
            <person name="Zhang G."/>
            <person name="Wang J."/>
            <person name="Gladyshev V.N."/>
        </authorList>
    </citation>
    <scope>NUCLEOTIDE SEQUENCE [LARGE SCALE GENOMIC DNA]</scope>
</reference>
<dbReference type="AlphaFoldDB" id="G5AT71"/>
<dbReference type="SUPFAM" id="SSF51695">
    <property type="entry name" value="PLC-like phosphodiesterases"/>
    <property type="match status" value="1"/>
</dbReference>
<evidence type="ECO:0000256" key="1">
    <source>
        <dbReference type="SAM" id="MobiDB-lite"/>
    </source>
</evidence>
<feature type="region of interest" description="Disordered" evidence="1">
    <location>
        <begin position="264"/>
        <end position="339"/>
    </location>
</feature>
<dbReference type="GO" id="GO:0006629">
    <property type="term" value="P:lipid metabolic process"/>
    <property type="evidence" value="ECO:0007669"/>
    <property type="project" value="InterPro"/>
</dbReference>
<proteinExistence type="predicted"/>